<dbReference type="PANTHER" id="PTHR28613:SF7">
    <property type="entry name" value="TRANSMEMBRANE PROTEIN 238"/>
    <property type="match status" value="1"/>
</dbReference>
<evidence type="ECO:0000256" key="2">
    <source>
        <dbReference type="SAM" id="Phobius"/>
    </source>
</evidence>
<protein>
    <submittedName>
        <fullName evidence="4">Uncharacterized protein</fullName>
    </submittedName>
</protein>
<accession>A0A8C1NR33</accession>
<feature type="signal peptide" evidence="3">
    <location>
        <begin position="1"/>
        <end position="18"/>
    </location>
</feature>
<dbReference type="Pfam" id="PF15125">
    <property type="entry name" value="TMEM238"/>
    <property type="match status" value="1"/>
</dbReference>
<keyword evidence="2" id="KW-0472">Membrane</keyword>
<feature type="chain" id="PRO_5034548394" evidence="3">
    <location>
        <begin position="19"/>
        <end position="160"/>
    </location>
</feature>
<proteinExistence type="predicted"/>
<sequence length="160" mass="17564">MNELLCCALCVCVCVCVCFETSPFCPAVSCRLRLTMAPKCIGGCAALFVLGVAFDITGFALLSVGIFANLRLNDRSYGDFLIYIGSLNGNIKIFSEDLEKRTFDNWARKLSERLSKSGTVTEKRVDNGQNLRAKPRRAAERENRGAADPEELGDSGERVL</sequence>
<feature type="region of interest" description="Disordered" evidence="1">
    <location>
        <begin position="118"/>
        <end position="160"/>
    </location>
</feature>
<dbReference type="InterPro" id="IPR029365">
    <property type="entry name" value="TMEM238"/>
</dbReference>
<keyword evidence="2" id="KW-0812">Transmembrane</keyword>
<keyword evidence="3" id="KW-0732">Signal</keyword>
<reference evidence="4" key="2">
    <citation type="submission" date="2025-09" db="UniProtKB">
        <authorList>
            <consortium name="Ensembl"/>
        </authorList>
    </citation>
    <scope>IDENTIFICATION</scope>
</reference>
<reference evidence="4" key="1">
    <citation type="submission" date="2025-08" db="UniProtKB">
        <authorList>
            <consortium name="Ensembl"/>
        </authorList>
    </citation>
    <scope>IDENTIFICATION</scope>
</reference>
<organism evidence="4 5">
    <name type="scientific">Cyprinus carpio</name>
    <name type="common">Common carp</name>
    <dbReference type="NCBI Taxonomy" id="7962"/>
    <lineage>
        <taxon>Eukaryota</taxon>
        <taxon>Metazoa</taxon>
        <taxon>Chordata</taxon>
        <taxon>Craniata</taxon>
        <taxon>Vertebrata</taxon>
        <taxon>Euteleostomi</taxon>
        <taxon>Actinopterygii</taxon>
        <taxon>Neopterygii</taxon>
        <taxon>Teleostei</taxon>
        <taxon>Ostariophysi</taxon>
        <taxon>Cypriniformes</taxon>
        <taxon>Cyprinidae</taxon>
        <taxon>Cyprininae</taxon>
        <taxon>Cyprinus</taxon>
    </lineage>
</organism>
<name>A0A8C1NR33_CYPCA</name>
<dbReference type="PANTHER" id="PTHR28613">
    <property type="entry name" value="SI:CH211-232M10.4-RELATED"/>
    <property type="match status" value="1"/>
</dbReference>
<feature type="transmembrane region" description="Helical" evidence="2">
    <location>
        <begin position="46"/>
        <end position="68"/>
    </location>
</feature>
<evidence type="ECO:0000256" key="3">
    <source>
        <dbReference type="SAM" id="SignalP"/>
    </source>
</evidence>
<keyword evidence="5" id="KW-1185">Reference proteome</keyword>
<evidence type="ECO:0000313" key="4">
    <source>
        <dbReference type="Ensembl" id="ENSCCRP00010092834.1"/>
    </source>
</evidence>
<dbReference type="AlphaFoldDB" id="A0A8C1NR33"/>
<evidence type="ECO:0000313" key="5">
    <source>
        <dbReference type="Proteomes" id="UP000694427"/>
    </source>
</evidence>
<feature type="compositionally biased region" description="Basic and acidic residues" evidence="1">
    <location>
        <begin position="137"/>
        <end position="147"/>
    </location>
</feature>
<evidence type="ECO:0000256" key="1">
    <source>
        <dbReference type="SAM" id="MobiDB-lite"/>
    </source>
</evidence>
<dbReference type="Proteomes" id="UP000694427">
    <property type="component" value="Unplaced"/>
</dbReference>
<dbReference type="Ensembl" id="ENSCCRT00010102954.1">
    <property type="protein sequence ID" value="ENSCCRP00010092834.1"/>
    <property type="gene ID" value="ENSCCRG00010040602.1"/>
</dbReference>
<keyword evidence="2" id="KW-1133">Transmembrane helix</keyword>